<dbReference type="Proteomes" id="UP000008909">
    <property type="component" value="Unassembled WGS sequence"/>
</dbReference>
<protein>
    <submittedName>
        <fullName evidence="1">Uncharacterized protein</fullName>
    </submittedName>
</protein>
<dbReference type="AlphaFoldDB" id="G7YAK4"/>
<name>G7YAK4_CLOSI</name>
<gene>
    <name evidence="1" type="ORF">CLF_103894</name>
</gene>
<evidence type="ECO:0000313" key="1">
    <source>
        <dbReference type="EMBL" id="GAA49988.1"/>
    </source>
</evidence>
<sequence>MTVPMVEKLATLLDEHLEYLPGRYRETYRIGWKRTRCAIPNASFINFKTPNYTGKRQMVSWQLDCKCFITNRVDIVSTGLSTGDVTSIGDEAFAIQLPSSANKPTTKQRTRATYIS</sequence>
<reference evidence="1" key="1">
    <citation type="journal article" date="2011" name="Genome Biol.">
        <title>The draft genome of the carcinogenic human liver fluke Clonorchis sinensis.</title>
        <authorList>
            <person name="Wang X."/>
            <person name="Chen W."/>
            <person name="Huang Y."/>
            <person name="Sun J."/>
            <person name="Men J."/>
            <person name="Liu H."/>
            <person name="Luo F."/>
            <person name="Guo L."/>
            <person name="Lv X."/>
            <person name="Deng C."/>
            <person name="Zhou C."/>
            <person name="Fan Y."/>
            <person name="Li X."/>
            <person name="Huang L."/>
            <person name="Hu Y."/>
            <person name="Liang C."/>
            <person name="Hu X."/>
            <person name="Xu J."/>
            <person name="Yu X."/>
        </authorList>
    </citation>
    <scope>NUCLEOTIDE SEQUENCE [LARGE SCALE GENOMIC DNA]</scope>
    <source>
        <strain evidence="1">Henan</strain>
    </source>
</reference>
<reference key="2">
    <citation type="submission" date="2011-10" db="EMBL/GenBank/DDBJ databases">
        <title>The genome and transcriptome sequence of Clonorchis sinensis provide insights into the carcinogenic liver fluke.</title>
        <authorList>
            <person name="Wang X."/>
            <person name="Huang Y."/>
            <person name="Chen W."/>
            <person name="Liu H."/>
            <person name="Guo L."/>
            <person name="Chen Y."/>
            <person name="Luo F."/>
            <person name="Zhou W."/>
            <person name="Sun J."/>
            <person name="Mao Q."/>
            <person name="Liang P."/>
            <person name="Zhou C."/>
            <person name="Tian Y."/>
            <person name="Men J."/>
            <person name="Lv X."/>
            <person name="Huang L."/>
            <person name="Zhou J."/>
            <person name="Hu Y."/>
            <person name="Li R."/>
            <person name="Zhang F."/>
            <person name="Lei H."/>
            <person name="Li X."/>
            <person name="Hu X."/>
            <person name="Liang C."/>
            <person name="Xu J."/>
            <person name="Wu Z."/>
            <person name="Yu X."/>
        </authorList>
    </citation>
    <scope>NUCLEOTIDE SEQUENCE</scope>
    <source>
        <strain>Henan</strain>
    </source>
</reference>
<organism evidence="1 2">
    <name type="scientific">Clonorchis sinensis</name>
    <name type="common">Chinese liver fluke</name>
    <dbReference type="NCBI Taxonomy" id="79923"/>
    <lineage>
        <taxon>Eukaryota</taxon>
        <taxon>Metazoa</taxon>
        <taxon>Spiralia</taxon>
        <taxon>Lophotrochozoa</taxon>
        <taxon>Platyhelminthes</taxon>
        <taxon>Trematoda</taxon>
        <taxon>Digenea</taxon>
        <taxon>Opisthorchiida</taxon>
        <taxon>Opisthorchiata</taxon>
        <taxon>Opisthorchiidae</taxon>
        <taxon>Clonorchis</taxon>
    </lineage>
</organism>
<evidence type="ECO:0000313" key="2">
    <source>
        <dbReference type="Proteomes" id="UP000008909"/>
    </source>
</evidence>
<accession>G7YAK4</accession>
<keyword evidence="2" id="KW-1185">Reference proteome</keyword>
<proteinExistence type="predicted"/>
<dbReference type="EMBL" id="DF143003">
    <property type="protein sequence ID" value="GAA49988.1"/>
    <property type="molecule type" value="Genomic_DNA"/>
</dbReference>